<dbReference type="InterPro" id="IPR025305">
    <property type="entry name" value="UCH_repeat_domain"/>
</dbReference>
<feature type="compositionally biased region" description="Polar residues" evidence="8">
    <location>
        <begin position="299"/>
        <end position="326"/>
    </location>
</feature>
<feature type="compositionally biased region" description="Polar residues" evidence="8">
    <location>
        <begin position="124"/>
        <end position="136"/>
    </location>
</feature>
<evidence type="ECO:0000256" key="4">
    <source>
        <dbReference type="ARBA" id="ARBA00022786"/>
    </source>
</evidence>
<accession>A0A9N9EWQ5</accession>
<dbReference type="GO" id="GO:0061136">
    <property type="term" value="P:regulation of proteasomal protein catabolic process"/>
    <property type="evidence" value="ECO:0007669"/>
    <property type="project" value="TreeGrafter"/>
</dbReference>
<dbReference type="InterPro" id="IPR044635">
    <property type="entry name" value="UBP14-like"/>
</dbReference>
<feature type="domain" description="UCH repeated" evidence="9">
    <location>
        <begin position="141"/>
        <end position="192"/>
    </location>
</feature>
<dbReference type="GO" id="GO:0070628">
    <property type="term" value="F:proteasome binding"/>
    <property type="evidence" value="ECO:0007669"/>
    <property type="project" value="TreeGrafter"/>
</dbReference>
<evidence type="ECO:0000313" key="11">
    <source>
        <dbReference type="Proteomes" id="UP000789396"/>
    </source>
</evidence>
<feature type="compositionally biased region" description="Polar residues" evidence="8">
    <location>
        <begin position="245"/>
        <end position="255"/>
    </location>
</feature>
<feature type="region of interest" description="Disordered" evidence="8">
    <location>
        <begin position="117"/>
        <end position="136"/>
    </location>
</feature>
<keyword evidence="5" id="KW-0378">Hydrolase</keyword>
<keyword evidence="7" id="KW-0175">Coiled coil</keyword>
<feature type="non-terminal residue" evidence="10">
    <location>
        <position position="544"/>
    </location>
</feature>
<evidence type="ECO:0000256" key="2">
    <source>
        <dbReference type="ARBA" id="ARBA00012759"/>
    </source>
</evidence>
<dbReference type="GO" id="GO:0043161">
    <property type="term" value="P:proteasome-mediated ubiquitin-dependent protein catabolic process"/>
    <property type="evidence" value="ECO:0007669"/>
    <property type="project" value="InterPro"/>
</dbReference>
<dbReference type="PANTHER" id="PTHR43982">
    <property type="entry name" value="UBIQUITIN CARBOXYL-TERMINAL HYDROLASE"/>
    <property type="match status" value="1"/>
</dbReference>
<evidence type="ECO:0000256" key="5">
    <source>
        <dbReference type="ARBA" id="ARBA00022801"/>
    </source>
</evidence>
<dbReference type="EMBL" id="CAJVPZ010001619">
    <property type="protein sequence ID" value="CAG8496244.1"/>
    <property type="molecule type" value="Genomic_DNA"/>
</dbReference>
<keyword evidence="11" id="KW-1185">Reference proteome</keyword>
<dbReference type="EC" id="3.4.19.12" evidence="2"/>
<keyword evidence="3" id="KW-0645">Protease</keyword>
<protein>
    <recommendedName>
        <fullName evidence="2">ubiquitinyl hydrolase 1</fullName>
        <ecNumber evidence="2">3.4.19.12</ecNumber>
    </recommendedName>
</protein>
<dbReference type="PANTHER" id="PTHR43982:SF6">
    <property type="entry name" value="UBIQUITIN CARBOXYL-TERMINAL HYDROLASE 2-RELATED"/>
    <property type="match status" value="1"/>
</dbReference>
<evidence type="ECO:0000256" key="6">
    <source>
        <dbReference type="ARBA" id="ARBA00022807"/>
    </source>
</evidence>
<dbReference type="Proteomes" id="UP000789396">
    <property type="component" value="Unassembled WGS sequence"/>
</dbReference>
<evidence type="ECO:0000259" key="9">
    <source>
        <dbReference type="Pfam" id="PF13446"/>
    </source>
</evidence>
<dbReference type="SUPFAM" id="SSF54001">
    <property type="entry name" value="Cysteine proteinases"/>
    <property type="match status" value="1"/>
</dbReference>
<organism evidence="10 11">
    <name type="scientific">Racocetra fulgida</name>
    <dbReference type="NCBI Taxonomy" id="60492"/>
    <lineage>
        <taxon>Eukaryota</taxon>
        <taxon>Fungi</taxon>
        <taxon>Fungi incertae sedis</taxon>
        <taxon>Mucoromycota</taxon>
        <taxon>Glomeromycotina</taxon>
        <taxon>Glomeromycetes</taxon>
        <taxon>Diversisporales</taxon>
        <taxon>Gigasporaceae</taxon>
        <taxon>Racocetra</taxon>
    </lineage>
</organism>
<sequence length="544" mass="62130">IFDELQKTRPIPTYSNAARRINGVENEPSILDTLDLLSTIIKTLTTSDSTRKLNLYSKQFISKIFYDNASKAFFDKLEYKLEDDQYLSPPQLTEDYIIKLKHVSEEIDMRIMDISENEQRHRTSSSSPFNPTAATRSSSSSCTMLGCVSDMDDKILEWAYTKAIEESPEKIPEYLQAIFEVSKERNSELLGSLVAMQRSIVVSLLRDLFKELMHTPQRSITPDFDLAYLALVNAKNDDEYKETTKSPMDTSTNSDMVMDDSSPGPSAPTTASAVNYLEMTDSSLSPAAEEEVLMSGVSPNCADQDTLLRSTNGPCQTENETSNSHSLKGKEKEDNFSTTKPYGPELPDDQLTATKEDKLKTASSMLFGKQQDVTVVVAEGRDLYDGLDVCFDTSTVEFDGTQAQRDVTLTRIPPILQIQVQRVQFDRSTSNVYKSNAYLRLEEVIYLDRYLDKHHENLRERRRRAHEMKQEIESLQTELNDLTRDKTTFLPTVDLLKFTSEFVRSIKDDDDSDFIFDENFDWRLTDIELEKQRVNERIDGNFYT</sequence>
<dbReference type="InterPro" id="IPR038765">
    <property type="entry name" value="Papain-like_cys_pep_sf"/>
</dbReference>
<keyword evidence="6" id="KW-0788">Thiol protease</keyword>
<feature type="region of interest" description="Disordered" evidence="8">
    <location>
        <begin position="240"/>
        <end position="271"/>
    </location>
</feature>
<dbReference type="Gene3D" id="3.90.70.10">
    <property type="entry name" value="Cysteine proteinases"/>
    <property type="match status" value="1"/>
</dbReference>
<dbReference type="AlphaFoldDB" id="A0A9N9EWQ5"/>
<evidence type="ECO:0000313" key="10">
    <source>
        <dbReference type="EMBL" id="CAG8496244.1"/>
    </source>
</evidence>
<dbReference type="GO" id="GO:0004843">
    <property type="term" value="F:cysteine-type deubiquitinase activity"/>
    <property type="evidence" value="ECO:0007669"/>
    <property type="project" value="UniProtKB-EC"/>
</dbReference>
<evidence type="ECO:0000256" key="1">
    <source>
        <dbReference type="ARBA" id="ARBA00000707"/>
    </source>
</evidence>
<keyword evidence="4" id="KW-0833">Ubl conjugation pathway</keyword>
<dbReference type="Pfam" id="PF13446">
    <property type="entry name" value="RPT"/>
    <property type="match status" value="1"/>
</dbReference>
<comment type="catalytic activity">
    <reaction evidence="1">
        <text>Thiol-dependent hydrolysis of ester, thioester, amide, peptide and isopeptide bonds formed by the C-terminal Gly of ubiquitin (a 76-residue protein attached to proteins as an intracellular targeting signal).</text>
        <dbReference type="EC" id="3.4.19.12"/>
    </reaction>
</comment>
<reference evidence="10" key="1">
    <citation type="submission" date="2021-06" db="EMBL/GenBank/DDBJ databases">
        <authorList>
            <person name="Kallberg Y."/>
            <person name="Tangrot J."/>
            <person name="Rosling A."/>
        </authorList>
    </citation>
    <scope>NUCLEOTIDE SEQUENCE</scope>
    <source>
        <strain evidence="10">IN212</strain>
    </source>
</reference>
<proteinExistence type="predicted"/>
<evidence type="ECO:0000256" key="8">
    <source>
        <dbReference type="SAM" id="MobiDB-lite"/>
    </source>
</evidence>
<name>A0A9N9EWQ5_9GLOM</name>
<feature type="compositionally biased region" description="Low complexity" evidence="8">
    <location>
        <begin position="261"/>
        <end position="271"/>
    </location>
</feature>
<gene>
    <name evidence="10" type="ORF">RFULGI_LOCUS2218</name>
</gene>
<feature type="coiled-coil region" evidence="7">
    <location>
        <begin position="451"/>
        <end position="485"/>
    </location>
</feature>
<feature type="region of interest" description="Disordered" evidence="8">
    <location>
        <begin position="299"/>
        <end position="350"/>
    </location>
</feature>
<dbReference type="GO" id="GO:0016579">
    <property type="term" value="P:protein deubiquitination"/>
    <property type="evidence" value="ECO:0007669"/>
    <property type="project" value="InterPro"/>
</dbReference>
<evidence type="ECO:0000256" key="7">
    <source>
        <dbReference type="SAM" id="Coils"/>
    </source>
</evidence>
<evidence type="ECO:0000256" key="3">
    <source>
        <dbReference type="ARBA" id="ARBA00022670"/>
    </source>
</evidence>
<comment type="caution">
    <text evidence="10">The sequence shown here is derived from an EMBL/GenBank/DDBJ whole genome shotgun (WGS) entry which is preliminary data.</text>
</comment>
<dbReference type="OrthoDB" id="2420415at2759"/>